<evidence type="ECO:0000256" key="9">
    <source>
        <dbReference type="SAM" id="Phobius"/>
    </source>
</evidence>
<proteinExistence type="predicted"/>
<dbReference type="RefSeq" id="XP_015509753.1">
    <property type="nucleotide sequence ID" value="XM_015654267.2"/>
</dbReference>
<accession>A0A6J0B807</accession>
<name>A0A6J0B807_NEOLC</name>
<feature type="region of interest" description="Disordered" evidence="8">
    <location>
        <begin position="43"/>
        <end position="82"/>
    </location>
</feature>
<dbReference type="KEGG" id="nlo:107216929"/>
<dbReference type="CTD" id="42905"/>
<keyword evidence="3 9" id="KW-1133">Transmembrane helix</keyword>
<evidence type="ECO:0000256" key="5">
    <source>
        <dbReference type="ARBA" id="ARBA00023054"/>
    </source>
</evidence>
<organism evidence="11">
    <name type="scientific">Neodiprion lecontei</name>
    <name type="common">Redheaded pine sawfly</name>
    <dbReference type="NCBI Taxonomy" id="441921"/>
    <lineage>
        <taxon>Eukaryota</taxon>
        <taxon>Metazoa</taxon>
        <taxon>Ecdysozoa</taxon>
        <taxon>Arthropoda</taxon>
        <taxon>Hexapoda</taxon>
        <taxon>Insecta</taxon>
        <taxon>Pterygota</taxon>
        <taxon>Neoptera</taxon>
        <taxon>Endopterygota</taxon>
        <taxon>Hymenoptera</taxon>
        <taxon>Tenthredinoidea</taxon>
        <taxon>Diprionidae</taxon>
        <taxon>Diprioninae</taxon>
        <taxon>Neodiprion</taxon>
    </lineage>
</organism>
<evidence type="ECO:0000256" key="8">
    <source>
        <dbReference type="SAM" id="MobiDB-lite"/>
    </source>
</evidence>
<evidence type="ECO:0000256" key="6">
    <source>
        <dbReference type="ARBA" id="ARBA00023136"/>
    </source>
</evidence>
<gene>
    <name evidence="11" type="primary">LOC107216929</name>
</gene>
<feature type="coiled-coil region" evidence="7">
    <location>
        <begin position="415"/>
        <end position="453"/>
    </location>
</feature>
<feature type="region of interest" description="Disordered" evidence="8">
    <location>
        <begin position="232"/>
        <end position="264"/>
    </location>
</feature>
<keyword evidence="6 9" id="KW-0472">Membrane</keyword>
<evidence type="ECO:0000256" key="3">
    <source>
        <dbReference type="ARBA" id="ARBA00022989"/>
    </source>
</evidence>
<keyword evidence="4" id="KW-0333">Golgi apparatus</keyword>
<evidence type="ECO:0000256" key="1">
    <source>
        <dbReference type="ARBA" id="ARBA00004409"/>
    </source>
</evidence>
<feature type="coiled-coil region" evidence="7">
    <location>
        <begin position="297"/>
        <end position="389"/>
    </location>
</feature>
<dbReference type="PANTHER" id="PTHR13815">
    <property type="entry name" value="GOLGIN-84"/>
    <property type="match status" value="1"/>
</dbReference>
<dbReference type="PANTHER" id="PTHR13815:SF7">
    <property type="entry name" value="GOLGIN SUBFAMILY A MEMBER 5"/>
    <property type="match status" value="1"/>
</dbReference>
<dbReference type="InParanoid" id="A0A6J0B807"/>
<dbReference type="Proteomes" id="UP000829291">
    <property type="component" value="Chromosome 3"/>
</dbReference>
<dbReference type="Pfam" id="PF09787">
    <property type="entry name" value="Golgin_A5"/>
    <property type="match status" value="1"/>
</dbReference>
<protein>
    <submittedName>
        <fullName evidence="11">Golgin-84</fullName>
    </submittedName>
</protein>
<dbReference type="GO" id="GO:0031985">
    <property type="term" value="C:Golgi cisterna"/>
    <property type="evidence" value="ECO:0007669"/>
    <property type="project" value="TreeGrafter"/>
</dbReference>
<evidence type="ECO:0000256" key="7">
    <source>
        <dbReference type="SAM" id="Coils"/>
    </source>
</evidence>
<feature type="compositionally biased region" description="Low complexity" evidence="8">
    <location>
        <begin position="55"/>
        <end position="70"/>
    </location>
</feature>
<feature type="transmembrane region" description="Helical" evidence="9">
    <location>
        <begin position="569"/>
        <end position="590"/>
    </location>
</feature>
<keyword evidence="5 7" id="KW-0175">Coiled coil</keyword>
<comment type="subcellular location">
    <subcellularLocation>
        <location evidence="1">Golgi apparatus membrane</location>
        <topology evidence="1">Single-pass type IV membrane protein</topology>
    </subcellularLocation>
</comment>
<keyword evidence="2 9" id="KW-0812">Transmembrane</keyword>
<evidence type="ECO:0000256" key="4">
    <source>
        <dbReference type="ARBA" id="ARBA00023034"/>
    </source>
</evidence>
<dbReference type="GO" id="GO:0000301">
    <property type="term" value="P:retrograde transport, vesicle recycling within Golgi"/>
    <property type="evidence" value="ECO:0007669"/>
    <property type="project" value="TreeGrafter"/>
</dbReference>
<dbReference type="FunCoup" id="A0A6J0B807">
    <property type="interactions" value="124"/>
</dbReference>
<evidence type="ECO:0000256" key="2">
    <source>
        <dbReference type="ARBA" id="ARBA00022692"/>
    </source>
</evidence>
<dbReference type="GeneID" id="107216929"/>
<keyword evidence="10" id="KW-1185">Reference proteome</keyword>
<reference evidence="11" key="1">
    <citation type="submission" date="2025-08" db="UniProtKB">
        <authorList>
            <consortium name="RefSeq"/>
        </authorList>
    </citation>
    <scope>IDENTIFICATION</scope>
    <source>
        <tissue evidence="11">Thorax and Abdomen</tissue>
    </source>
</reference>
<dbReference type="OrthoDB" id="248903at2759"/>
<dbReference type="AlphaFoldDB" id="A0A6J0B807"/>
<evidence type="ECO:0000313" key="11">
    <source>
        <dbReference type="RefSeq" id="XP_015509753.1"/>
    </source>
</evidence>
<dbReference type="InterPro" id="IPR019177">
    <property type="entry name" value="Golgin_subfamily_A_member_5"/>
</dbReference>
<sequence>MAWLSGLAGKAENLLNKIDQNTAAVLSKEKQESESHSLLTEVTWVPPHSGSPNKPALSSSPTSPLHSSVPQVRSTPNLRTLTPLKSKVSRDEELITFLNTPTTTPTKAIITDHVTAPATPLSICVEPPTDNTDSISEMSIRSGQISPVLSHASVDVPENDLVNTEHNHLDLETQNIILRNEIEALNHELNLITHRAHSSESECNEIRHRLGILQREFEHKFDSQKLENETLVKSSKDSDLRKDLKSAQRNLEEKDEQLDKQQTDHQKEIHFLKEKLICSENKRAEIAKQLTESQSVLERNRLELSSTRSELEQHRARALKTLQEKEKLIAELRGNATIGLDDVTLMELDQIRQEREALREENQQLCDQLRIAREELVNADTKLEQSRQDTAMAAVQIQETLALERNRRLAVEEDSRHHAEELRSLQEEVSRQRNALASKLQKQETEISRLRSQLSAALTPSSEVESRLSTLTQTLVLKQQALESLTTERNALRLQLEKIEHQHRDVIGNLRKNIPYDHINDTDDAKAQVPSFLLETPFDTGVARRVKRAYSSLDAVSVRTGVFLRRYPLARILVLVYMVLLHFWVLVVLFSHSPEAH</sequence>
<evidence type="ECO:0000313" key="10">
    <source>
        <dbReference type="Proteomes" id="UP000829291"/>
    </source>
</evidence>
<dbReference type="GO" id="GO:0000139">
    <property type="term" value="C:Golgi membrane"/>
    <property type="evidence" value="ECO:0007669"/>
    <property type="project" value="UniProtKB-SubCell"/>
</dbReference>
<dbReference type="GO" id="GO:0007030">
    <property type="term" value="P:Golgi organization"/>
    <property type="evidence" value="ECO:0007669"/>
    <property type="project" value="InterPro"/>
</dbReference>
<feature type="compositionally biased region" description="Polar residues" evidence="8">
    <location>
        <begin position="71"/>
        <end position="80"/>
    </location>
</feature>